<protein>
    <submittedName>
        <fullName evidence="2">Uncharacterized protein</fullName>
    </submittedName>
</protein>
<dbReference type="Pfam" id="PF06880">
    <property type="entry name" value="DUF1262"/>
    <property type="match status" value="1"/>
</dbReference>
<dbReference type="PANTHER" id="PTHR31050">
    <property type="entry name" value="OS08G0413200 PROTEIN"/>
    <property type="match status" value="1"/>
</dbReference>
<dbReference type="PANTHER" id="PTHR31050:SF3">
    <property type="entry name" value="OS08G0412800 PROTEIN"/>
    <property type="match status" value="1"/>
</dbReference>
<feature type="region of interest" description="Disordered" evidence="1">
    <location>
        <begin position="1"/>
        <end position="26"/>
    </location>
</feature>
<evidence type="ECO:0000313" key="3">
    <source>
        <dbReference type="Proteomes" id="UP001174677"/>
    </source>
</evidence>
<accession>A0ABQ9L9V0</accession>
<organism evidence="2 3">
    <name type="scientific">Hevea brasiliensis</name>
    <name type="common">Para rubber tree</name>
    <name type="synonym">Siphonia brasiliensis</name>
    <dbReference type="NCBI Taxonomy" id="3981"/>
    <lineage>
        <taxon>Eukaryota</taxon>
        <taxon>Viridiplantae</taxon>
        <taxon>Streptophyta</taxon>
        <taxon>Embryophyta</taxon>
        <taxon>Tracheophyta</taxon>
        <taxon>Spermatophyta</taxon>
        <taxon>Magnoliopsida</taxon>
        <taxon>eudicotyledons</taxon>
        <taxon>Gunneridae</taxon>
        <taxon>Pentapetalae</taxon>
        <taxon>rosids</taxon>
        <taxon>fabids</taxon>
        <taxon>Malpighiales</taxon>
        <taxon>Euphorbiaceae</taxon>
        <taxon>Crotonoideae</taxon>
        <taxon>Micrandreae</taxon>
        <taxon>Hevea</taxon>
    </lineage>
</organism>
<keyword evidence="3" id="KW-1185">Reference proteome</keyword>
<reference evidence="2" key="1">
    <citation type="journal article" date="2023" name="Plant Biotechnol. J.">
        <title>Chromosome-level wild Hevea brasiliensis genome provides new tools for genomic-assisted breeding and valuable loci to elevate rubber yield.</title>
        <authorList>
            <person name="Cheng H."/>
            <person name="Song X."/>
            <person name="Hu Y."/>
            <person name="Wu T."/>
            <person name="Yang Q."/>
            <person name="An Z."/>
            <person name="Feng S."/>
            <person name="Deng Z."/>
            <person name="Wu W."/>
            <person name="Zeng X."/>
            <person name="Tu M."/>
            <person name="Wang X."/>
            <person name="Huang H."/>
        </authorList>
    </citation>
    <scope>NUCLEOTIDE SEQUENCE</scope>
    <source>
        <strain evidence="2">MT/VB/25A 57/8</strain>
    </source>
</reference>
<name>A0ABQ9L9V0_HEVBR</name>
<evidence type="ECO:0000256" key="1">
    <source>
        <dbReference type="SAM" id="MobiDB-lite"/>
    </source>
</evidence>
<dbReference type="EMBL" id="JARPOI010000013">
    <property type="protein sequence ID" value="KAJ9163430.1"/>
    <property type="molecule type" value="Genomic_DNA"/>
</dbReference>
<comment type="caution">
    <text evidence="2">The sequence shown here is derived from an EMBL/GenBank/DDBJ whole genome shotgun (WGS) entry which is preliminary data.</text>
</comment>
<dbReference type="InterPro" id="IPR010683">
    <property type="entry name" value="DUF1262"/>
</dbReference>
<gene>
    <name evidence="2" type="ORF">P3X46_023098</name>
</gene>
<evidence type="ECO:0000313" key="2">
    <source>
        <dbReference type="EMBL" id="KAJ9163430.1"/>
    </source>
</evidence>
<dbReference type="Proteomes" id="UP001174677">
    <property type="component" value="Chromosome 13"/>
</dbReference>
<sequence>MYVTRPLSLYKRDPSALSSPPPEGPNSGILVIQDEEAEPTCCFGLFKSHRVKNLPFPQNKNLKVLYDSGGEHNHVSINRVLFIPVLNLPLSSNLYYVIERKGSDKGKAYSSSNDEDNMEMCCFGCCISDMEPQALDPRDIYEQFEVQKRDWGGYVAKSVAPDGYPPRFLRRKGWRVSASTPYDFTLNEAPGLDRNLRARLPDFNFPLSEKTCAPVVVGKWYCPFMFIKEQGKLKGQMSGSRYYTMTLEQRWERIFECDNIEGKNSVAVDVVVKKEVVAVAGREGVLDEKNVVDGGVMWFRSSDDGGREASVGLSLAVVERVKWEQERVGWDGGRERRVSVKKVEEFGGIGERKKFGCYVLVERFVLRRMDGSLVLIWDFNHTHQIRSKWE</sequence>
<proteinExistence type="predicted"/>